<dbReference type="Gene3D" id="3.90.770.10">
    <property type="entry name" value="3-hydroxy-3-methylglutaryl-coenzyme A Reductase, Chain A, domain 2"/>
    <property type="match status" value="2"/>
</dbReference>
<dbReference type="SUPFAM" id="SSF55035">
    <property type="entry name" value="NAD-binding domain of HMG-CoA reductase"/>
    <property type="match status" value="1"/>
</dbReference>
<comment type="pathway">
    <text evidence="3">Metabolic intermediate metabolism; (R)-mevalonate degradation; (S)-3-hydroxy-3-methylglutaryl-CoA from (R)-mevalonate: step 1/1.</text>
</comment>
<protein>
    <recommendedName>
        <fullName evidence="3">3-hydroxy-3-methylglutaryl coenzyme A reductase</fullName>
        <shortName evidence="3">HMG-CoA reductase</shortName>
        <ecNumber evidence="3">1.1.1.88</ecNumber>
    </recommendedName>
</protein>
<dbReference type="PATRIC" id="fig|315405.11.peg.1269"/>
<proteinExistence type="inferred from homology"/>
<dbReference type="Proteomes" id="UP000070198">
    <property type="component" value="Unassembled WGS sequence"/>
</dbReference>
<dbReference type="PRINTS" id="PR00071">
    <property type="entry name" value="HMGCOARDTASE"/>
</dbReference>
<sequence length="454" mass="49559">MLMAMLLLQITKLEHLPSKKFVDTKEFMEKQTKSTKVNWSRFSKKTITERLEHLENNHLLSTETLNDLKENTLLSLETANQLTENVLGTFSLPFSVAPDFQVDGATFNVPMVTEEPSVVAAASFAAKIIKRSGGFKTKVHSRKMIGQVALYDVVDKAIAKETILNHSAQLLTLANEAHPSIVKRGGGARELTVKEKDEFLIVYLTVDTQEAMGANMVNTMMEALVPSLEELSGGKSLMAILSNYATQALVTAECQVDLRYLSRNKEEAHELARKFELASKLAQVDVYRATTHNKGIFNGVDAVVLATGNDWRAIEAGANAYACKDGQYRGLATWSFDKEQQVLRGQLTLPMPIATRGGSIGLNPTVKIAHKLLGHPDAQTLAKIIVSVGLAQNFAAVKALTSTGIQAGHMKLQAKSLALLAGATENEVGKVVQQLLQAPHMNLETAKTILKNLK</sequence>
<dbReference type="SUPFAM" id="SSF56542">
    <property type="entry name" value="Substrate-binding domain of HMG-CoA reductase"/>
    <property type="match status" value="1"/>
</dbReference>
<dbReference type="PROSITE" id="PS50065">
    <property type="entry name" value="HMG_COA_REDUCTASE_4"/>
    <property type="match status" value="1"/>
</dbReference>
<dbReference type="AlphaFoldDB" id="A0A139MXA3"/>
<evidence type="ECO:0000256" key="2">
    <source>
        <dbReference type="ARBA" id="ARBA00023002"/>
    </source>
</evidence>
<accession>A0A139MXA3</accession>
<evidence type="ECO:0000313" key="5">
    <source>
        <dbReference type="Proteomes" id="UP000070198"/>
    </source>
</evidence>
<dbReference type="EC" id="1.1.1.88" evidence="3"/>
<keyword evidence="2 3" id="KW-0560">Oxidoreductase</keyword>
<dbReference type="PANTHER" id="PTHR10572">
    <property type="entry name" value="3-HYDROXY-3-METHYLGLUTARYL-COENZYME A REDUCTASE"/>
    <property type="match status" value="1"/>
</dbReference>
<dbReference type="UniPathway" id="UPA00257">
    <property type="reaction ID" value="UER00367"/>
</dbReference>
<reference evidence="4 5" key="1">
    <citation type="submission" date="2016-01" db="EMBL/GenBank/DDBJ databases">
        <title>Highly variable Streptococcus oralis are common among viridans streptococci isolated from primates.</title>
        <authorList>
            <person name="Denapaite D."/>
            <person name="Rieger M."/>
            <person name="Koendgen S."/>
            <person name="Brueckner R."/>
            <person name="Ochigava I."/>
            <person name="Kappeler P."/>
            <person name="Maetz-Rensing K."/>
            <person name="Leendertz F."/>
            <person name="Hakenbeck R."/>
        </authorList>
    </citation>
    <scope>NUCLEOTIDE SEQUENCE [LARGE SCALE GENOMIC DNA]</scope>
    <source>
        <strain evidence="4 5">DD02</strain>
    </source>
</reference>
<dbReference type="GO" id="GO:0015936">
    <property type="term" value="P:coenzyme A metabolic process"/>
    <property type="evidence" value="ECO:0007669"/>
    <property type="project" value="InterPro"/>
</dbReference>
<dbReference type="InterPro" id="IPR002202">
    <property type="entry name" value="HMG_CoA_Rdtase"/>
</dbReference>
<dbReference type="InterPro" id="IPR009023">
    <property type="entry name" value="HMG_CoA_Rdtase_NAD(P)-bd_sf"/>
</dbReference>
<dbReference type="Gene3D" id="1.10.8.660">
    <property type="match status" value="1"/>
</dbReference>
<dbReference type="CDD" id="cd00644">
    <property type="entry name" value="HMG-CoA_reductase_classII"/>
    <property type="match status" value="1"/>
</dbReference>
<evidence type="ECO:0000256" key="3">
    <source>
        <dbReference type="RuleBase" id="RU361219"/>
    </source>
</evidence>
<keyword evidence="3" id="KW-0520">NAD</keyword>
<evidence type="ECO:0000313" key="4">
    <source>
        <dbReference type="EMBL" id="KXT68177.1"/>
    </source>
</evidence>
<dbReference type="EMBL" id="LQOF01000238">
    <property type="protein sequence ID" value="KXT68177.1"/>
    <property type="molecule type" value="Genomic_DNA"/>
</dbReference>
<gene>
    <name evidence="4" type="ORF">SGADD02_01064</name>
</gene>
<dbReference type="InterPro" id="IPR023074">
    <property type="entry name" value="HMG_CoA_Rdtase_cat_sf"/>
</dbReference>
<comment type="caution">
    <text evidence="4">The sequence shown here is derived from an EMBL/GenBank/DDBJ whole genome shotgun (WGS) entry which is preliminary data.</text>
</comment>
<name>A0A139MXA3_9STRE</name>
<dbReference type="NCBIfam" id="TIGR00532">
    <property type="entry name" value="HMG_CoA_R_NAD"/>
    <property type="match status" value="1"/>
</dbReference>
<evidence type="ECO:0000256" key="1">
    <source>
        <dbReference type="ARBA" id="ARBA00007661"/>
    </source>
</evidence>
<dbReference type="GO" id="GO:0004420">
    <property type="term" value="F:hydroxymethylglutaryl-CoA reductase (NADPH) activity"/>
    <property type="evidence" value="ECO:0007669"/>
    <property type="project" value="InterPro"/>
</dbReference>
<dbReference type="InterPro" id="IPR009029">
    <property type="entry name" value="HMG_CoA_Rdtase_sub-bd_dom_sf"/>
</dbReference>
<comment type="catalytic activity">
    <reaction evidence="3">
        <text>(R)-mevalonate + 2 NAD(+) + CoA = (3S)-3-hydroxy-3-methylglutaryl-CoA + 2 NADH + 2 H(+)</text>
        <dbReference type="Rhea" id="RHEA:14833"/>
        <dbReference type="ChEBI" id="CHEBI:15378"/>
        <dbReference type="ChEBI" id="CHEBI:36464"/>
        <dbReference type="ChEBI" id="CHEBI:43074"/>
        <dbReference type="ChEBI" id="CHEBI:57287"/>
        <dbReference type="ChEBI" id="CHEBI:57540"/>
        <dbReference type="ChEBI" id="CHEBI:57945"/>
        <dbReference type="EC" id="1.1.1.88"/>
    </reaction>
</comment>
<comment type="similarity">
    <text evidence="1 3">Belongs to the HMG-CoA reductase family.</text>
</comment>
<dbReference type="Pfam" id="PF00368">
    <property type="entry name" value="HMG-CoA_red"/>
    <property type="match status" value="1"/>
</dbReference>
<dbReference type="InterPro" id="IPR004553">
    <property type="entry name" value="HMG_CoA_Rdtase_bac-typ"/>
</dbReference>
<dbReference type="PANTHER" id="PTHR10572:SF24">
    <property type="entry name" value="3-HYDROXY-3-METHYLGLUTARYL-COENZYME A REDUCTASE"/>
    <property type="match status" value="1"/>
</dbReference>
<dbReference type="GO" id="GO:0140643">
    <property type="term" value="F:hydroxymethylglutaryl-CoA reductase (NADH) activity"/>
    <property type="evidence" value="ECO:0007669"/>
    <property type="project" value="UniProtKB-EC"/>
</dbReference>
<organism evidence="4 5">
    <name type="scientific">Streptococcus gallolyticus</name>
    <dbReference type="NCBI Taxonomy" id="315405"/>
    <lineage>
        <taxon>Bacteria</taxon>
        <taxon>Bacillati</taxon>
        <taxon>Bacillota</taxon>
        <taxon>Bacilli</taxon>
        <taxon>Lactobacillales</taxon>
        <taxon>Streptococcaceae</taxon>
        <taxon>Streptococcus</taxon>
    </lineage>
</organism>